<sequence length="127" mass="14033">MAAAYDEIRAGTIVCSVQSCGHELPLLCVAVRTGHPIEPIIRDSRCFALSRLEESCKLVARKFDRDAEEDPGDPFDAIAVETLETESPVLCSSPLVFDCEVLRHFDLEADHELYIGQVVACRALLRS</sequence>
<dbReference type="PANTHER" id="PTHR30466:SF1">
    <property type="entry name" value="FMN REDUCTASE (NADH) RUTF"/>
    <property type="match status" value="1"/>
</dbReference>
<dbReference type="GO" id="GO:0010181">
    <property type="term" value="F:FMN binding"/>
    <property type="evidence" value="ECO:0007669"/>
    <property type="project" value="InterPro"/>
</dbReference>
<keyword evidence="1" id="KW-0560">Oxidoreductase</keyword>
<dbReference type="SMART" id="SM00903">
    <property type="entry name" value="Flavin_Reduct"/>
    <property type="match status" value="1"/>
</dbReference>
<dbReference type="InterPro" id="IPR012349">
    <property type="entry name" value="Split_barrel_FMN-bd"/>
</dbReference>
<evidence type="ECO:0000256" key="1">
    <source>
        <dbReference type="ARBA" id="ARBA00023002"/>
    </source>
</evidence>
<dbReference type="SUPFAM" id="SSF50475">
    <property type="entry name" value="FMN-binding split barrel"/>
    <property type="match status" value="1"/>
</dbReference>
<accession>A0A3B1DZF1</accession>
<feature type="domain" description="Flavin reductase like" evidence="2">
    <location>
        <begin position="1"/>
        <end position="127"/>
    </location>
</feature>
<name>A0A3B1DZF1_9ZZZZ</name>
<dbReference type="Pfam" id="PF01613">
    <property type="entry name" value="Flavin_Reduct"/>
    <property type="match status" value="1"/>
</dbReference>
<dbReference type="AlphaFoldDB" id="A0A3B1DZF1"/>
<reference evidence="3" key="1">
    <citation type="submission" date="2018-06" db="EMBL/GenBank/DDBJ databases">
        <authorList>
            <person name="Zhirakovskaya E."/>
        </authorList>
    </citation>
    <scope>NUCLEOTIDE SEQUENCE</scope>
</reference>
<evidence type="ECO:0000313" key="3">
    <source>
        <dbReference type="EMBL" id="VAX41768.1"/>
    </source>
</evidence>
<dbReference type="InterPro" id="IPR002563">
    <property type="entry name" value="Flavin_Rdtase-like_dom"/>
</dbReference>
<dbReference type="Gene3D" id="2.30.110.10">
    <property type="entry name" value="Electron Transport, Fmn-binding Protein, Chain A"/>
    <property type="match status" value="1"/>
</dbReference>
<organism evidence="3">
    <name type="scientific">hydrothermal vent metagenome</name>
    <dbReference type="NCBI Taxonomy" id="652676"/>
    <lineage>
        <taxon>unclassified sequences</taxon>
        <taxon>metagenomes</taxon>
        <taxon>ecological metagenomes</taxon>
    </lineage>
</organism>
<gene>
    <name evidence="3" type="ORF">MNBD_PLANCTO03-813</name>
</gene>
<dbReference type="EMBL" id="UOGK01000590">
    <property type="protein sequence ID" value="VAX41768.1"/>
    <property type="molecule type" value="Genomic_DNA"/>
</dbReference>
<evidence type="ECO:0000259" key="2">
    <source>
        <dbReference type="SMART" id="SM00903"/>
    </source>
</evidence>
<dbReference type="GO" id="GO:0042602">
    <property type="term" value="F:riboflavin reductase (NADPH) activity"/>
    <property type="evidence" value="ECO:0007669"/>
    <property type="project" value="TreeGrafter"/>
</dbReference>
<protein>
    <recommendedName>
        <fullName evidence="2">Flavin reductase like domain-containing protein</fullName>
    </recommendedName>
</protein>
<dbReference type="PANTHER" id="PTHR30466">
    <property type="entry name" value="FLAVIN REDUCTASE"/>
    <property type="match status" value="1"/>
</dbReference>
<dbReference type="InterPro" id="IPR050268">
    <property type="entry name" value="NADH-dep_flavin_reductase"/>
</dbReference>
<proteinExistence type="predicted"/>